<dbReference type="RefSeq" id="WP_081069811.1">
    <property type="nucleotide sequence ID" value="NZ_CABVPM010000039.1"/>
</dbReference>
<protein>
    <submittedName>
        <fullName evidence="1">PAAR domain-containing protein</fullName>
    </submittedName>
</protein>
<reference evidence="1 2" key="1">
    <citation type="submission" date="2019-09" db="EMBL/GenBank/DDBJ databases">
        <title>Draft genome sequences of 48 bacterial type strains from the CCUG.</title>
        <authorList>
            <person name="Tunovic T."/>
            <person name="Pineiro-Iglesias B."/>
            <person name="Unosson C."/>
            <person name="Inganas E."/>
            <person name="Ohlen M."/>
            <person name="Cardew S."/>
            <person name="Jensie-Markopoulos S."/>
            <person name="Salva-Serra F."/>
            <person name="Jaen-Luchoro D."/>
            <person name="Karlsson R."/>
            <person name="Svensson-Stadler L."/>
            <person name="Chun J."/>
            <person name="Moore E."/>
        </authorList>
    </citation>
    <scope>NUCLEOTIDE SEQUENCE [LARGE SCALE GENOMIC DNA]</scope>
    <source>
        <strain evidence="1 2">CCUG 65686</strain>
    </source>
</reference>
<evidence type="ECO:0000313" key="2">
    <source>
        <dbReference type="Proteomes" id="UP000473470"/>
    </source>
</evidence>
<comment type="caution">
    <text evidence="1">The sequence shown here is derived from an EMBL/GenBank/DDBJ whole genome shotgun (WGS) entry which is preliminary data.</text>
</comment>
<sequence length="96" mass="10307">MSQRYDILDGDTTTARGQVIATSRAERMNDRAVAYEGDPVICRTCGTTGQIVCVGPRCLSRGPDGRQQALNGDWCVCQCQPAPLLIQSQDASSTLS</sequence>
<dbReference type="CDD" id="cd14744">
    <property type="entry name" value="PAAR_CT_2"/>
    <property type="match status" value="1"/>
</dbReference>
<gene>
    <name evidence="1" type="ORF">F7R25_03360</name>
</gene>
<dbReference type="InterPro" id="IPR008727">
    <property type="entry name" value="PAAR_motif"/>
</dbReference>
<dbReference type="AlphaFoldDB" id="A0A6L3N4J8"/>
<dbReference type="Pfam" id="PF05488">
    <property type="entry name" value="PAAR_motif"/>
    <property type="match status" value="1"/>
</dbReference>
<accession>A0A6L3N4J8</accession>
<dbReference type="Proteomes" id="UP000473470">
    <property type="component" value="Unassembled WGS sequence"/>
</dbReference>
<name>A0A6L3N4J8_9BURK</name>
<evidence type="ECO:0000313" key="1">
    <source>
        <dbReference type="EMBL" id="KAB0641029.1"/>
    </source>
</evidence>
<proteinExistence type="predicted"/>
<dbReference type="EMBL" id="VZOK01000003">
    <property type="protein sequence ID" value="KAB0641029.1"/>
    <property type="molecule type" value="Genomic_DNA"/>
</dbReference>
<organism evidence="1 2">
    <name type="scientific">Burkholderia stagnalis</name>
    <dbReference type="NCBI Taxonomy" id="1503054"/>
    <lineage>
        <taxon>Bacteria</taxon>
        <taxon>Pseudomonadati</taxon>
        <taxon>Pseudomonadota</taxon>
        <taxon>Betaproteobacteria</taxon>
        <taxon>Burkholderiales</taxon>
        <taxon>Burkholderiaceae</taxon>
        <taxon>Burkholderia</taxon>
        <taxon>Burkholderia cepacia complex</taxon>
    </lineage>
</organism>